<evidence type="ECO:0000313" key="1">
    <source>
        <dbReference type="EMBL" id="BCK54417.1"/>
    </source>
</evidence>
<organism evidence="1 2">
    <name type="scientific">Nocardia wallacei</name>
    <dbReference type="NCBI Taxonomy" id="480035"/>
    <lineage>
        <taxon>Bacteria</taxon>
        <taxon>Bacillati</taxon>
        <taxon>Actinomycetota</taxon>
        <taxon>Actinomycetes</taxon>
        <taxon>Mycobacteriales</taxon>
        <taxon>Nocardiaceae</taxon>
        <taxon>Nocardia</taxon>
    </lineage>
</organism>
<name>A0A7G1KGT3_9NOCA</name>
<dbReference type="KEGG" id="nwl:NWFMUON74_21890"/>
<dbReference type="EMBL" id="AP023396">
    <property type="protein sequence ID" value="BCK54417.1"/>
    <property type="molecule type" value="Genomic_DNA"/>
</dbReference>
<protein>
    <submittedName>
        <fullName evidence="1">Uncharacterized protein</fullName>
    </submittedName>
</protein>
<proteinExistence type="predicted"/>
<sequence length="170" mass="18355">MAIEGRVERIQAGAPKVTFRAGTGQILAAAVRAADRERYRIDYPERPEVWVEPKDSSSTSIYRADGAVVGTILRAASATAVTATGGTLFHFVRDPGMLRTPERARLLVLDRSGGELGCLDIGYTGPRPDRIAVRGLLLRDRVEQDMLLGACVDMTLGLRNYGGGREQGSP</sequence>
<dbReference type="AlphaFoldDB" id="A0A7G1KGT3"/>
<gene>
    <name evidence="1" type="ORF">NWFMUON74_21890</name>
</gene>
<accession>A0A7G1KGT3</accession>
<reference evidence="1 2" key="1">
    <citation type="submission" date="2020-08" db="EMBL/GenBank/DDBJ databases">
        <title>Genome Sequencing of Nocardia wallacei strain FMUON74 and assembly.</title>
        <authorList>
            <person name="Toyokawa M."/>
            <person name="Uesaka K."/>
        </authorList>
    </citation>
    <scope>NUCLEOTIDE SEQUENCE [LARGE SCALE GENOMIC DNA]</scope>
    <source>
        <strain evidence="1 2">FMUON74</strain>
    </source>
</reference>
<evidence type="ECO:0000313" key="2">
    <source>
        <dbReference type="Proteomes" id="UP000516173"/>
    </source>
</evidence>
<keyword evidence="2" id="KW-1185">Reference proteome</keyword>
<dbReference type="Proteomes" id="UP000516173">
    <property type="component" value="Chromosome"/>
</dbReference>